<dbReference type="InterPro" id="IPR038765">
    <property type="entry name" value="Papain-like_cys_pep_sf"/>
</dbReference>
<evidence type="ECO:0000256" key="3">
    <source>
        <dbReference type="ARBA" id="ARBA00022801"/>
    </source>
</evidence>
<reference evidence="8 9" key="1">
    <citation type="submission" date="2019-08" db="EMBL/GenBank/DDBJ databases">
        <title>In-depth cultivation of the pig gut microbiome towards novel bacterial diversity and tailored functional studies.</title>
        <authorList>
            <person name="Wylensek D."/>
            <person name="Hitch T.C.A."/>
            <person name="Clavel T."/>
        </authorList>
    </citation>
    <scope>NUCLEOTIDE SEQUENCE [LARGE SCALE GENOMIC DNA]</scope>
    <source>
        <strain evidence="8 9">WCA3-601-WT-6H</strain>
    </source>
</reference>
<accession>A0A6L5YLE5</accession>
<dbReference type="PANTHER" id="PTHR47053:SF1">
    <property type="entry name" value="MUREIN DD-ENDOPEPTIDASE MEPH-RELATED"/>
    <property type="match status" value="1"/>
</dbReference>
<dbReference type="PANTHER" id="PTHR47053">
    <property type="entry name" value="MUREIN DD-ENDOPEPTIDASE MEPH-RELATED"/>
    <property type="match status" value="1"/>
</dbReference>
<keyword evidence="9" id="KW-1185">Reference proteome</keyword>
<keyword evidence="6" id="KW-0812">Transmembrane</keyword>
<organism evidence="8 9">
    <name type="scientific">Waltera intestinalis</name>
    <dbReference type="NCBI Taxonomy" id="2606635"/>
    <lineage>
        <taxon>Bacteria</taxon>
        <taxon>Bacillati</taxon>
        <taxon>Bacillota</taxon>
        <taxon>Clostridia</taxon>
        <taxon>Lachnospirales</taxon>
        <taxon>Lachnospiraceae</taxon>
        <taxon>Waltera</taxon>
    </lineage>
</organism>
<dbReference type="Proteomes" id="UP000476055">
    <property type="component" value="Unassembled WGS sequence"/>
</dbReference>
<evidence type="ECO:0000259" key="7">
    <source>
        <dbReference type="PROSITE" id="PS51935"/>
    </source>
</evidence>
<dbReference type="PROSITE" id="PS51935">
    <property type="entry name" value="NLPC_P60"/>
    <property type="match status" value="1"/>
</dbReference>
<dbReference type="InterPro" id="IPR051202">
    <property type="entry name" value="Peptidase_C40"/>
</dbReference>
<feature type="compositionally biased region" description="Basic residues" evidence="5">
    <location>
        <begin position="60"/>
        <end position="76"/>
    </location>
</feature>
<dbReference type="RefSeq" id="WP_154497355.1">
    <property type="nucleotide sequence ID" value="NZ_VUMU01000015.1"/>
</dbReference>
<evidence type="ECO:0000313" key="8">
    <source>
        <dbReference type="EMBL" id="MST58828.1"/>
    </source>
</evidence>
<evidence type="ECO:0000313" key="9">
    <source>
        <dbReference type="Proteomes" id="UP000476055"/>
    </source>
</evidence>
<feature type="region of interest" description="Disordered" evidence="5">
    <location>
        <begin position="127"/>
        <end position="173"/>
    </location>
</feature>
<evidence type="ECO:0000256" key="1">
    <source>
        <dbReference type="ARBA" id="ARBA00007074"/>
    </source>
</evidence>
<dbReference type="EMBL" id="VUMU01000015">
    <property type="protein sequence ID" value="MST58828.1"/>
    <property type="molecule type" value="Genomic_DNA"/>
</dbReference>
<keyword evidence="6" id="KW-0472">Membrane</keyword>
<dbReference type="GO" id="GO:0008234">
    <property type="term" value="F:cysteine-type peptidase activity"/>
    <property type="evidence" value="ECO:0007669"/>
    <property type="project" value="UniProtKB-KW"/>
</dbReference>
<evidence type="ECO:0000256" key="6">
    <source>
        <dbReference type="SAM" id="Phobius"/>
    </source>
</evidence>
<evidence type="ECO:0000256" key="2">
    <source>
        <dbReference type="ARBA" id="ARBA00022670"/>
    </source>
</evidence>
<keyword evidence="4" id="KW-0788">Thiol protease</keyword>
<dbReference type="Pfam" id="PF00877">
    <property type="entry name" value="NLPC_P60"/>
    <property type="match status" value="1"/>
</dbReference>
<keyword evidence="2" id="KW-0645">Protease</keyword>
<gene>
    <name evidence="8" type="ORF">FYJ59_11375</name>
</gene>
<evidence type="ECO:0000256" key="5">
    <source>
        <dbReference type="SAM" id="MobiDB-lite"/>
    </source>
</evidence>
<dbReference type="GO" id="GO:0006508">
    <property type="term" value="P:proteolysis"/>
    <property type="evidence" value="ECO:0007669"/>
    <property type="project" value="UniProtKB-KW"/>
</dbReference>
<feature type="compositionally biased region" description="Basic and acidic residues" evidence="5">
    <location>
        <begin position="15"/>
        <end position="43"/>
    </location>
</feature>
<feature type="compositionally biased region" description="Basic and acidic residues" evidence="5">
    <location>
        <begin position="141"/>
        <end position="153"/>
    </location>
</feature>
<dbReference type="AlphaFoldDB" id="A0A6L5YLE5"/>
<evidence type="ECO:0000256" key="4">
    <source>
        <dbReference type="ARBA" id="ARBA00022807"/>
    </source>
</evidence>
<comment type="similarity">
    <text evidence="1">Belongs to the peptidase C40 family.</text>
</comment>
<dbReference type="InterPro" id="IPR000064">
    <property type="entry name" value="NLP_P60_dom"/>
</dbReference>
<sequence>MDEEKFTRQARSSHRRVEPEAQTKEKTYSSKLKNDTSRGEAMRKKLRTGKADTAAETLKEKKHRDKLRAQTKKKGAPKPVDAAVSAKAHSQFAEANQDDNAGGDAINAGTQAVENGLYYAKVKSHDKKTDGYGKKLHKKKKLEEAREFQKGKDASLTSGTTSKELQKNRMKKEIQRNAIKQRSKEAANGAGSVTKNFVDKAEDMVGKMAEAITEFLTKFVREHPYGAIIAVLILMVVLVIVASLTSCGAGAGGVSNMTLSTSFTAEDDTIIAVNDDYTGLEADLQREIENIETDYPGYDEYNYSLNEISHNPFELAALLTVLYEDYTETEVQAMLQTIKDNQYTLTKTRVVETRTRTVTKWHWVTRYRTVIVNGVATQQSYQSYESYQEEEEYEYYILNVTLTNQSIDYVARNMGLTAEQLQRYEILLETFGNKKYLFEDDPYAAPQPGDYQDYTVPSEYLTDVEFGNMLHEAEKYLGYPYVWGGSSPSTSFDCSGFVSYVINHCGNGWNVGRQTANGLLNNCTRVSKNNAKPGDLIFFQGTYDTSGASHVGIYVGDGMMIHCGNPIQYASINSSYWQSHFYTFGRLNH</sequence>
<keyword evidence="6" id="KW-1133">Transmembrane helix</keyword>
<protein>
    <submittedName>
        <fullName evidence="8">NlpC/P60 family protein</fullName>
    </submittedName>
</protein>
<comment type="caution">
    <text evidence="8">The sequence shown here is derived from an EMBL/GenBank/DDBJ whole genome shotgun (WGS) entry which is preliminary data.</text>
</comment>
<keyword evidence="3" id="KW-0378">Hydrolase</keyword>
<dbReference type="SUPFAM" id="SSF54001">
    <property type="entry name" value="Cysteine proteinases"/>
    <property type="match status" value="1"/>
</dbReference>
<name>A0A6L5YLE5_9FIRM</name>
<feature type="transmembrane region" description="Helical" evidence="6">
    <location>
        <begin position="225"/>
        <end position="244"/>
    </location>
</feature>
<feature type="region of interest" description="Disordered" evidence="5">
    <location>
        <begin position="1"/>
        <end position="107"/>
    </location>
</feature>
<feature type="compositionally biased region" description="Basic and acidic residues" evidence="5">
    <location>
        <begin position="164"/>
        <end position="173"/>
    </location>
</feature>
<proteinExistence type="inferred from homology"/>
<dbReference type="Gene3D" id="3.90.1720.10">
    <property type="entry name" value="endopeptidase domain like (from Nostoc punctiforme)"/>
    <property type="match status" value="1"/>
</dbReference>
<dbReference type="NCBIfam" id="NF045974">
    <property type="entry name" value="conju_CD1108"/>
    <property type="match status" value="1"/>
</dbReference>
<feature type="domain" description="NlpC/P60" evidence="7">
    <location>
        <begin position="463"/>
        <end position="588"/>
    </location>
</feature>